<dbReference type="InterPro" id="IPR036388">
    <property type="entry name" value="WH-like_DNA-bd_sf"/>
</dbReference>
<dbReference type="Proteomes" id="UP000477739">
    <property type="component" value="Unassembled WGS sequence"/>
</dbReference>
<evidence type="ECO:0000256" key="1">
    <source>
        <dbReference type="ARBA" id="ARBA00023125"/>
    </source>
</evidence>
<dbReference type="GO" id="GO:0006355">
    <property type="term" value="P:regulation of DNA-templated transcription"/>
    <property type="evidence" value="ECO:0007669"/>
    <property type="project" value="InterPro"/>
</dbReference>
<evidence type="ECO:0000313" key="5">
    <source>
        <dbReference type="EMBL" id="MTH47817.1"/>
    </source>
</evidence>
<reference evidence="5 6" key="1">
    <citation type="submission" date="2019-11" db="EMBL/GenBank/DDBJ databases">
        <title>Escherichia alba sp. nov. isolated from the gut of plastic-eating superworms Zophobas atratus.</title>
        <authorList>
            <person name="Yang Y."/>
        </authorList>
    </citation>
    <scope>NUCLEOTIDE SEQUENCE [LARGE SCALE GENOMIC DNA]</scope>
    <source>
        <strain evidence="6">BIT-B35</strain>
    </source>
</reference>
<accession>A0A6L6IPI4</accession>
<organism evidence="5 6">
    <name type="scientific">Intestinirhabdus alba</name>
    <dbReference type="NCBI Taxonomy" id="2899544"/>
    <lineage>
        <taxon>Bacteria</taxon>
        <taxon>Pseudomonadati</taxon>
        <taxon>Pseudomonadota</taxon>
        <taxon>Gammaproteobacteria</taxon>
        <taxon>Enterobacterales</taxon>
        <taxon>Enterobacteriaceae</taxon>
        <taxon>Intestinirhabdus</taxon>
    </lineage>
</organism>
<dbReference type="PROSITE" id="PS51755">
    <property type="entry name" value="OMPR_PHOB"/>
    <property type="match status" value="1"/>
</dbReference>
<name>A0A6L6IPI4_9ENTR</name>
<evidence type="ECO:0000313" key="6">
    <source>
        <dbReference type="Proteomes" id="UP000477739"/>
    </source>
</evidence>
<dbReference type="SMART" id="SM00862">
    <property type="entry name" value="Trans_reg_C"/>
    <property type="match status" value="1"/>
</dbReference>
<evidence type="ECO:0000256" key="2">
    <source>
        <dbReference type="PROSITE-ProRule" id="PRU01091"/>
    </source>
</evidence>
<keyword evidence="1 2" id="KW-0238">DNA-binding</keyword>
<feature type="transmembrane region" description="Helical" evidence="3">
    <location>
        <begin position="142"/>
        <end position="163"/>
    </location>
</feature>
<dbReference type="Gene3D" id="1.10.10.10">
    <property type="entry name" value="Winged helix-like DNA-binding domain superfamily/Winged helix DNA-binding domain"/>
    <property type="match status" value="1"/>
</dbReference>
<dbReference type="GO" id="GO:0000160">
    <property type="term" value="P:phosphorelay signal transduction system"/>
    <property type="evidence" value="ECO:0007669"/>
    <property type="project" value="InterPro"/>
</dbReference>
<dbReference type="Pfam" id="PF00486">
    <property type="entry name" value="Trans_reg_C"/>
    <property type="match status" value="1"/>
</dbReference>
<protein>
    <recommendedName>
        <fullName evidence="4">OmpR/PhoB-type domain-containing protein</fullName>
    </recommendedName>
</protein>
<dbReference type="EMBL" id="WMJZ01000024">
    <property type="protein sequence ID" value="MTH47817.1"/>
    <property type="molecule type" value="Genomic_DNA"/>
</dbReference>
<evidence type="ECO:0000259" key="4">
    <source>
        <dbReference type="PROSITE" id="PS51755"/>
    </source>
</evidence>
<dbReference type="InterPro" id="IPR001867">
    <property type="entry name" value="OmpR/PhoB-type_DNA-bd"/>
</dbReference>
<feature type="DNA-binding region" description="OmpR/PhoB-type" evidence="2">
    <location>
        <begin position="3"/>
        <end position="108"/>
    </location>
</feature>
<proteinExistence type="predicted"/>
<evidence type="ECO:0000256" key="3">
    <source>
        <dbReference type="SAM" id="Phobius"/>
    </source>
</evidence>
<dbReference type="OrthoDB" id="6591689at2"/>
<comment type="caution">
    <text evidence="5">The sequence shown here is derived from an EMBL/GenBank/DDBJ whole genome shotgun (WGS) entry which is preliminary data.</text>
</comment>
<dbReference type="GO" id="GO:0003677">
    <property type="term" value="F:DNA binding"/>
    <property type="evidence" value="ECO:0007669"/>
    <property type="project" value="UniProtKB-UniRule"/>
</dbReference>
<keyword evidence="3" id="KW-1133">Transmembrane helix</keyword>
<gene>
    <name evidence="5" type="ORF">GJV78_16405</name>
</gene>
<dbReference type="CDD" id="cd00383">
    <property type="entry name" value="trans_reg_C"/>
    <property type="match status" value="1"/>
</dbReference>
<dbReference type="InterPro" id="IPR016032">
    <property type="entry name" value="Sig_transdc_resp-reg_C-effctor"/>
</dbReference>
<sequence>MKRNMIYVIDYCMVYDADSGVLRLLEEEDSFIQLSNQTSRLLSELIKNRQKVVPRDELVKSVWEDYGFSGSTISVNVALSELRKAFKILGRDPGLIQTIRRRGLCFTASVEPVLNEQKKEPATVSYHEQKAEVHRQISVKKWLLISTIVVLNIISIIMFYLIVNNENVSDNLSFEETDIRNMGTYKKCNLFLVGNLSYDSPAQPGEQAKKELSRLGISCEKDSSDIYYSTFDRVQIKRTFISICNKNESGDYISCMTSRYILGE</sequence>
<dbReference type="AlphaFoldDB" id="A0A6L6IPI4"/>
<dbReference type="SUPFAM" id="SSF46894">
    <property type="entry name" value="C-terminal effector domain of the bipartite response regulators"/>
    <property type="match status" value="1"/>
</dbReference>
<feature type="domain" description="OmpR/PhoB-type" evidence="4">
    <location>
        <begin position="3"/>
        <end position="108"/>
    </location>
</feature>
<keyword evidence="6" id="KW-1185">Reference proteome</keyword>
<keyword evidence="3" id="KW-0812">Transmembrane</keyword>
<keyword evidence="3" id="KW-0472">Membrane</keyword>